<evidence type="ECO:0000313" key="3">
    <source>
        <dbReference type="Proteomes" id="UP000796761"/>
    </source>
</evidence>
<sequence>MRLWAEDKWEQEENGTSKGEDGDKWQEGTRKSWDQDMEKSWIRRRDKGTRTFGVRRGDKETKTGLWAGDKWEQEENGTKINLEKSGAGDKWHQEKGPGDKKKLGSRDGEKVDQEKRAVGQGHLGSKEESRTFGARRGDKDKTLGWG</sequence>
<feature type="compositionally biased region" description="Basic and acidic residues" evidence="1">
    <location>
        <begin position="86"/>
        <end position="117"/>
    </location>
</feature>
<keyword evidence="3" id="KW-1185">Reference proteome</keyword>
<protein>
    <submittedName>
        <fullName evidence="2">Uncharacterized protein</fullName>
    </submittedName>
</protein>
<feature type="region of interest" description="Disordered" evidence="1">
    <location>
        <begin position="1"/>
        <end position="146"/>
    </location>
</feature>
<dbReference type="AlphaFoldDB" id="A0A8K1LDI3"/>
<dbReference type="Proteomes" id="UP000796761">
    <property type="component" value="Unassembled WGS sequence"/>
</dbReference>
<feature type="compositionally biased region" description="Basic and acidic residues" evidence="1">
    <location>
        <begin position="18"/>
        <end position="43"/>
    </location>
</feature>
<gene>
    <name evidence="2" type="ORF">HGM15179_017275</name>
</gene>
<evidence type="ECO:0000313" key="2">
    <source>
        <dbReference type="EMBL" id="TRZ09841.1"/>
    </source>
</evidence>
<comment type="caution">
    <text evidence="2">The sequence shown here is derived from an EMBL/GenBank/DDBJ whole genome shotgun (WGS) entry which is preliminary data.</text>
</comment>
<reference evidence="2" key="1">
    <citation type="submission" date="2019-04" db="EMBL/GenBank/DDBJ databases">
        <title>Genome assembly of Zosterops borbonicus 15179.</title>
        <authorList>
            <person name="Leroy T."/>
            <person name="Anselmetti Y."/>
            <person name="Tilak M.-K."/>
            <person name="Nabholz B."/>
        </authorList>
    </citation>
    <scope>NUCLEOTIDE SEQUENCE</scope>
    <source>
        <strain evidence="2">HGM_15179</strain>
        <tissue evidence="2">Muscle</tissue>
    </source>
</reference>
<accession>A0A8K1LDI3</accession>
<proteinExistence type="predicted"/>
<dbReference type="EMBL" id="SWJQ01000990">
    <property type="protein sequence ID" value="TRZ09841.1"/>
    <property type="molecule type" value="Genomic_DNA"/>
</dbReference>
<feature type="compositionally biased region" description="Basic and acidic residues" evidence="1">
    <location>
        <begin position="124"/>
        <end position="146"/>
    </location>
</feature>
<evidence type="ECO:0000256" key="1">
    <source>
        <dbReference type="SAM" id="MobiDB-lite"/>
    </source>
</evidence>
<name>A0A8K1LDI3_9PASS</name>
<organism evidence="2 3">
    <name type="scientific">Zosterops borbonicus</name>
    <dbReference type="NCBI Taxonomy" id="364589"/>
    <lineage>
        <taxon>Eukaryota</taxon>
        <taxon>Metazoa</taxon>
        <taxon>Chordata</taxon>
        <taxon>Craniata</taxon>
        <taxon>Vertebrata</taxon>
        <taxon>Euteleostomi</taxon>
        <taxon>Archelosauria</taxon>
        <taxon>Archosauria</taxon>
        <taxon>Dinosauria</taxon>
        <taxon>Saurischia</taxon>
        <taxon>Theropoda</taxon>
        <taxon>Coelurosauria</taxon>
        <taxon>Aves</taxon>
        <taxon>Neognathae</taxon>
        <taxon>Neoaves</taxon>
        <taxon>Telluraves</taxon>
        <taxon>Australaves</taxon>
        <taxon>Passeriformes</taxon>
        <taxon>Sylvioidea</taxon>
        <taxon>Zosteropidae</taxon>
        <taxon>Zosterops</taxon>
    </lineage>
</organism>